<dbReference type="Proteomes" id="UP001262582">
    <property type="component" value="Unassembled WGS sequence"/>
</dbReference>
<dbReference type="InterPro" id="IPR043781">
    <property type="entry name" value="DUF5723"/>
</dbReference>
<organism evidence="2 3">
    <name type="scientific">Autumnicola musiva</name>
    <dbReference type="NCBI Taxonomy" id="3075589"/>
    <lineage>
        <taxon>Bacteria</taxon>
        <taxon>Pseudomonadati</taxon>
        <taxon>Bacteroidota</taxon>
        <taxon>Flavobacteriia</taxon>
        <taxon>Flavobacteriales</taxon>
        <taxon>Flavobacteriaceae</taxon>
        <taxon>Autumnicola</taxon>
    </lineage>
</organism>
<evidence type="ECO:0000313" key="3">
    <source>
        <dbReference type="Proteomes" id="UP001262582"/>
    </source>
</evidence>
<keyword evidence="3" id="KW-1185">Reference proteome</keyword>
<feature type="domain" description="DUF5723" evidence="1">
    <location>
        <begin position="38"/>
        <end position="442"/>
    </location>
</feature>
<sequence length="474" mass="53699">MQRLFVVFFLIFSKISISQNKPLLYNVDALPQTLLSNPGAEINFRGHIGMPFFSQFHISAGFTGVTLFDIFDDSNPNVNLRVRNAIRNLTPQDYFSINEQWEIFSFGWKLNRRDYLSIGVYQETDVFSYFPKDLAILINEGNSSYIGQPFDFSQAAFTAEVLAVYHMGLTRQINDKLIVGVRGKLYSGIFNVESTNNQGTFTTTLNNQGATGIYTQTASNIDVLIKTSGFAPLNNAEGNTVEQAAADVLKRSLFGGNVGVGLDIGATYEVNEQFKVTGAVRDIGIMFQRTDVENYRYYGDYQTEGLEPLFPELDEDEEAIPYWDLFEDEVDENLQDETLYDSYTTWRPVKFNTSMEFGFGRALVPCNYRLREEVRYLNAVGMLLSGVKRPKGITLAFSAYYDKLVTEKFGFRAMYSIDDYSFTNIGAMVHRTFGNFNVYMAANNLLAFPNLAKANGTSVQLGLQFIFDRRLGYY</sequence>
<name>A0ABU3D275_9FLAO</name>
<dbReference type="RefSeq" id="WP_311502046.1">
    <property type="nucleotide sequence ID" value="NZ_JAVRHK010000002.1"/>
</dbReference>
<comment type="caution">
    <text evidence="2">The sequence shown here is derived from an EMBL/GenBank/DDBJ whole genome shotgun (WGS) entry which is preliminary data.</text>
</comment>
<evidence type="ECO:0000259" key="1">
    <source>
        <dbReference type="Pfam" id="PF18990"/>
    </source>
</evidence>
<accession>A0ABU3D275</accession>
<proteinExistence type="predicted"/>
<evidence type="ECO:0000313" key="2">
    <source>
        <dbReference type="EMBL" id="MDT0675643.1"/>
    </source>
</evidence>
<dbReference type="EMBL" id="JAVRHK010000002">
    <property type="protein sequence ID" value="MDT0675643.1"/>
    <property type="molecule type" value="Genomic_DNA"/>
</dbReference>
<dbReference type="Gene3D" id="2.40.160.60">
    <property type="entry name" value="Outer membrane protein transport protein (OMPP1/FadL/TodX)"/>
    <property type="match status" value="1"/>
</dbReference>
<dbReference type="Pfam" id="PF18990">
    <property type="entry name" value="DUF5723"/>
    <property type="match status" value="1"/>
</dbReference>
<protein>
    <submittedName>
        <fullName evidence="2">DUF5723 family protein</fullName>
    </submittedName>
</protein>
<reference evidence="2 3" key="1">
    <citation type="submission" date="2023-09" db="EMBL/GenBank/DDBJ databases">
        <authorList>
            <person name="Rey-Velasco X."/>
        </authorList>
    </citation>
    <scope>NUCLEOTIDE SEQUENCE [LARGE SCALE GENOMIC DNA]</scope>
    <source>
        <strain evidence="2 3">F117</strain>
    </source>
</reference>
<gene>
    <name evidence="2" type="ORF">RM539_03485</name>
</gene>